<sequence length="223" mass="23263">MPPNWQPSDHFYEMGHVSQPAPPPSGFRAVKNVWYERTRSHVTHYRRFYSIIAGLSVCAIIAFTLLGVLLPRSMAGGGGDSNNSDSSSTSISTQPSATGGSSASPTSSGKPSSSSPAVGSNCDPAGFTDHVSAVADYDPSVPSPQFKIVPAKGAAECCQACYKLSPQHCNGWGWIGSMCNVIYDYPGDGEDDTCPKGYPKITISQSGPDGNFGGNGPCGSKDS</sequence>
<feature type="compositionally biased region" description="Low complexity" evidence="1">
    <location>
        <begin position="81"/>
        <end position="120"/>
    </location>
</feature>
<evidence type="ECO:0000256" key="2">
    <source>
        <dbReference type="SAM" id="Phobius"/>
    </source>
</evidence>
<dbReference type="EMBL" id="JAPCWZ010000009">
    <property type="protein sequence ID" value="KAK8852012.1"/>
    <property type="molecule type" value="Genomic_DNA"/>
</dbReference>
<feature type="region of interest" description="Disordered" evidence="1">
    <location>
        <begin position="77"/>
        <end position="120"/>
    </location>
</feature>
<reference evidence="3 4" key="1">
    <citation type="journal article" date="2024" name="IMA Fungus">
        <title>Apiospora arundinis, a panoply of carbohydrate-active enzymes and secondary metabolites.</title>
        <authorList>
            <person name="Sorensen T."/>
            <person name="Petersen C."/>
            <person name="Muurmann A.T."/>
            <person name="Christiansen J.V."/>
            <person name="Brundto M.L."/>
            <person name="Overgaard C.K."/>
            <person name="Boysen A.T."/>
            <person name="Wollenberg R.D."/>
            <person name="Larsen T.O."/>
            <person name="Sorensen J.L."/>
            <person name="Nielsen K.L."/>
            <person name="Sondergaard T.E."/>
        </authorList>
    </citation>
    <scope>NUCLEOTIDE SEQUENCE [LARGE SCALE GENOMIC DNA]</scope>
    <source>
        <strain evidence="3 4">AAU 773</strain>
    </source>
</reference>
<dbReference type="Proteomes" id="UP001390339">
    <property type="component" value="Unassembled WGS sequence"/>
</dbReference>
<comment type="caution">
    <text evidence="3">The sequence shown here is derived from an EMBL/GenBank/DDBJ whole genome shotgun (WGS) entry which is preliminary data.</text>
</comment>
<keyword evidence="4" id="KW-1185">Reference proteome</keyword>
<protein>
    <submittedName>
        <fullName evidence="3">Uncharacterized protein</fullName>
    </submittedName>
</protein>
<keyword evidence="2" id="KW-0812">Transmembrane</keyword>
<organism evidence="3 4">
    <name type="scientific">Apiospora arundinis</name>
    <dbReference type="NCBI Taxonomy" id="335852"/>
    <lineage>
        <taxon>Eukaryota</taxon>
        <taxon>Fungi</taxon>
        <taxon>Dikarya</taxon>
        <taxon>Ascomycota</taxon>
        <taxon>Pezizomycotina</taxon>
        <taxon>Sordariomycetes</taxon>
        <taxon>Xylariomycetidae</taxon>
        <taxon>Amphisphaeriales</taxon>
        <taxon>Apiosporaceae</taxon>
        <taxon>Apiospora</taxon>
    </lineage>
</organism>
<evidence type="ECO:0000313" key="3">
    <source>
        <dbReference type="EMBL" id="KAK8852012.1"/>
    </source>
</evidence>
<gene>
    <name evidence="3" type="ORF">PGQ11_014491</name>
</gene>
<keyword evidence="2" id="KW-1133">Transmembrane helix</keyword>
<feature type="transmembrane region" description="Helical" evidence="2">
    <location>
        <begin position="48"/>
        <end position="70"/>
    </location>
</feature>
<evidence type="ECO:0000313" key="4">
    <source>
        <dbReference type="Proteomes" id="UP001390339"/>
    </source>
</evidence>
<proteinExistence type="predicted"/>
<accession>A0ABR2HTN1</accession>
<feature type="region of interest" description="Disordered" evidence="1">
    <location>
        <begin position="1"/>
        <end position="23"/>
    </location>
</feature>
<name>A0ABR2HTN1_9PEZI</name>
<feature type="region of interest" description="Disordered" evidence="1">
    <location>
        <begin position="201"/>
        <end position="223"/>
    </location>
</feature>
<evidence type="ECO:0000256" key="1">
    <source>
        <dbReference type="SAM" id="MobiDB-lite"/>
    </source>
</evidence>
<keyword evidence="2" id="KW-0472">Membrane</keyword>